<evidence type="ECO:0000313" key="3">
    <source>
        <dbReference type="EMBL" id="KAI1510664.1"/>
    </source>
</evidence>
<feature type="chain" id="PRO_5041068190" evidence="2">
    <location>
        <begin position="21"/>
        <end position="120"/>
    </location>
</feature>
<feature type="compositionally biased region" description="Low complexity" evidence="1">
    <location>
        <begin position="23"/>
        <end position="32"/>
    </location>
</feature>
<name>A0A2W1EA82_9PLEO</name>
<comment type="caution">
    <text evidence="3">The sequence shown here is derived from an EMBL/GenBank/DDBJ whole genome shotgun (WGS) entry which is preliminary data.</text>
</comment>
<reference evidence="4" key="1">
    <citation type="journal article" date="2022" name="Microb. Genom.">
        <title>A global pangenome for the wheat fungal pathogen Pyrenophora tritici-repentis and prediction of effector protein structural homology.</title>
        <authorList>
            <person name="Moolhuijzen P.M."/>
            <person name="See P.T."/>
            <person name="Shi G."/>
            <person name="Powell H.R."/>
            <person name="Cockram J."/>
            <person name="Jorgensen L.N."/>
            <person name="Benslimane H."/>
            <person name="Strelkov S.E."/>
            <person name="Turner J."/>
            <person name="Liu Z."/>
            <person name="Moffat C.S."/>
        </authorList>
    </citation>
    <scope>NUCLEOTIDE SEQUENCE [LARGE SCALE GENOMIC DNA]</scope>
</reference>
<dbReference type="Proteomes" id="UP000249757">
    <property type="component" value="Unassembled WGS sequence"/>
</dbReference>
<feature type="signal peptide" evidence="2">
    <location>
        <begin position="1"/>
        <end position="20"/>
    </location>
</feature>
<keyword evidence="4" id="KW-1185">Reference proteome</keyword>
<keyword evidence="2" id="KW-0732">Signal</keyword>
<accession>A0A2W1EA82</accession>
<protein>
    <submittedName>
        <fullName evidence="3">Uncharacterized protein</fullName>
    </submittedName>
</protein>
<gene>
    <name evidence="3" type="ORF">Ptr86124_010469</name>
</gene>
<evidence type="ECO:0000313" key="4">
    <source>
        <dbReference type="Proteomes" id="UP000249757"/>
    </source>
</evidence>
<sequence>MKLSPILLTATLTTLAVAVATPNPACTHTPASPSIPSPTPLVPPAGKGLMDDYAFPHNNLPPSGIANTDARRDSMARRAWVVRQAKESMKYVDAEGYVEKEVEELALALDAADENGVGSG</sequence>
<organism evidence="3 4">
    <name type="scientific">Pyrenophora tritici-repentis</name>
    <dbReference type="NCBI Taxonomy" id="45151"/>
    <lineage>
        <taxon>Eukaryota</taxon>
        <taxon>Fungi</taxon>
        <taxon>Dikarya</taxon>
        <taxon>Ascomycota</taxon>
        <taxon>Pezizomycotina</taxon>
        <taxon>Dothideomycetes</taxon>
        <taxon>Pleosporomycetidae</taxon>
        <taxon>Pleosporales</taxon>
        <taxon>Pleosporineae</taxon>
        <taxon>Pleosporaceae</taxon>
        <taxon>Pyrenophora</taxon>
    </lineage>
</organism>
<dbReference type="EMBL" id="NRDI02000016">
    <property type="protein sequence ID" value="KAI1510664.1"/>
    <property type="molecule type" value="Genomic_DNA"/>
</dbReference>
<evidence type="ECO:0000256" key="2">
    <source>
        <dbReference type="SAM" id="SignalP"/>
    </source>
</evidence>
<dbReference type="AlphaFoldDB" id="A0A2W1EA82"/>
<feature type="compositionally biased region" description="Pro residues" evidence="1">
    <location>
        <begin position="33"/>
        <end position="43"/>
    </location>
</feature>
<evidence type="ECO:0000256" key="1">
    <source>
        <dbReference type="SAM" id="MobiDB-lite"/>
    </source>
</evidence>
<feature type="region of interest" description="Disordered" evidence="1">
    <location>
        <begin position="23"/>
        <end position="48"/>
    </location>
</feature>
<proteinExistence type="predicted"/>